<organism evidence="1 2">
    <name type="scientific">Trichothecium roseum</name>
    <dbReference type="NCBI Taxonomy" id="47278"/>
    <lineage>
        <taxon>Eukaryota</taxon>
        <taxon>Fungi</taxon>
        <taxon>Dikarya</taxon>
        <taxon>Ascomycota</taxon>
        <taxon>Pezizomycotina</taxon>
        <taxon>Sordariomycetes</taxon>
        <taxon>Hypocreomycetidae</taxon>
        <taxon>Hypocreales</taxon>
        <taxon>Hypocreales incertae sedis</taxon>
        <taxon>Trichothecium</taxon>
    </lineage>
</organism>
<protein>
    <submittedName>
        <fullName evidence="1">Uncharacterized protein</fullName>
    </submittedName>
</protein>
<accession>A0ACC0VFK9</accession>
<reference evidence="1" key="1">
    <citation type="submission" date="2022-10" db="EMBL/GenBank/DDBJ databases">
        <title>Complete Genome of Trichothecium roseum strain YXFP-22015, a Plant Pathogen Isolated from Citrus.</title>
        <authorList>
            <person name="Wang Y."/>
            <person name="Zhu L."/>
        </authorList>
    </citation>
    <scope>NUCLEOTIDE SEQUENCE</scope>
    <source>
        <strain evidence="1">YXFP-22015</strain>
    </source>
</reference>
<gene>
    <name evidence="1" type="ORF">N3K66_001200</name>
</gene>
<keyword evidence="2" id="KW-1185">Reference proteome</keyword>
<sequence>MPSPLVALVTAGSAGLGAATARLFAQNGMRVVVNFSSNQARAEALVHELEQLSPLPRDGSNFRFIKADLAVRNDIIRLVEESVSAMGQLDVVFSNGGWTKIRDINNLDDNMVEEDWDRCFNMNVKSHLFLMHAAREHLDKTHGCFITTASLAGVTLSGSSLAYSVTKAAQIHLAKGLANAAGPSIRVNSVSPGLMMTDWGQAFSEEVQARVKKQTKLGRFVTVEDVAEQVLCFVRSKSVTGTNVVIDAGQTI</sequence>
<evidence type="ECO:0000313" key="2">
    <source>
        <dbReference type="Proteomes" id="UP001163324"/>
    </source>
</evidence>
<dbReference type="Proteomes" id="UP001163324">
    <property type="component" value="Chromosome 1"/>
</dbReference>
<proteinExistence type="predicted"/>
<evidence type="ECO:0000313" key="1">
    <source>
        <dbReference type="EMBL" id="KAI9904671.1"/>
    </source>
</evidence>
<name>A0ACC0VFK9_9HYPO</name>
<dbReference type="EMBL" id="CM047940">
    <property type="protein sequence ID" value="KAI9904671.1"/>
    <property type="molecule type" value="Genomic_DNA"/>
</dbReference>
<comment type="caution">
    <text evidence="1">The sequence shown here is derived from an EMBL/GenBank/DDBJ whole genome shotgun (WGS) entry which is preliminary data.</text>
</comment>